<dbReference type="InterPro" id="IPR011611">
    <property type="entry name" value="PfkB_dom"/>
</dbReference>
<dbReference type="Gene3D" id="3.40.1190.20">
    <property type="match status" value="1"/>
</dbReference>
<comment type="subcellular location">
    <subcellularLocation>
        <location evidence="12">Cytoplasm</location>
    </subcellularLocation>
</comment>
<keyword evidence="10 12" id="KW-0630">Potassium</keyword>
<feature type="binding site" evidence="12">
    <location>
        <position position="141"/>
    </location>
    <ligand>
        <name>substrate</name>
    </ligand>
</feature>
<comment type="function">
    <text evidence="12">Catalyzes the phosphorylation of ribose at O-5 in a reaction requiring ATP and magnesium. The resulting D-ribose-5-phosphate can then be used either for sythesis of nucleotides, histidine, and tryptophan, or as a component of the pentose phosphate pathway.</text>
</comment>
<keyword evidence="11 12" id="KW-0119">Carbohydrate metabolism</keyword>
<evidence type="ECO:0000313" key="18">
    <source>
        <dbReference type="Proteomes" id="UP000093122"/>
    </source>
</evidence>
<feature type="binding site" evidence="12">
    <location>
        <position position="240"/>
    </location>
    <ligand>
        <name>K(+)</name>
        <dbReference type="ChEBI" id="CHEBI:29103"/>
    </ligand>
</feature>
<evidence type="ECO:0000256" key="1">
    <source>
        <dbReference type="ARBA" id="ARBA00005380"/>
    </source>
</evidence>
<dbReference type="RefSeq" id="WP_000065863.1">
    <property type="nucleotide sequence ID" value="NZ_AP018935.1"/>
</dbReference>
<comment type="activity regulation">
    <text evidence="12">Activated by a monovalent cation that binds near, but not in, the active site. The most likely occupant of the site in vivo is potassium. Ion binding induces a conformational change that may alter substrate affinity.</text>
</comment>
<sequence length="303" mass="33460">MSNIVIIGSISMDLVMETNRIAKEGETVFGQRFSMVPGGKGANQAVAIGRLSQERDNITILGAIGEDSFGPILLDNLNKNHVTTDFVGTIPSSSGVAQITLYNNDNRIIYCPGANGKVDTKKWSQEWSIIKEADLVVLQNEIPHQANMKIANFCKEHSIKLLYNPAPSRETDIEMLDKVDYFTPNEHECQELFPNQKLEDILATYPEKLIVTLGTKGAIYSDGKESHLIPALETKAVDTTGAGDTFNGAFGYAISKKFKIAKALRFATLAAHLSVQKFGAQGGMPTIKEMEDNQHYEKDWYIK</sequence>
<dbReference type="PANTHER" id="PTHR10584">
    <property type="entry name" value="SUGAR KINASE"/>
    <property type="match status" value="1"/>
</dbReference>
<evidence type="ECO:0000256" key="11">
    <source>
        <dbReference type="ARBA" id="ARBA00023277"/>
    </source>
</evidence>
<evidence type="ECO:0000259" key="13">
    <source>
        <dbReference type="Pfam" id="PF00294"/>
    </source>
</evidence>
<dbReference type="PRINTS" id="PR00990">
    <property type="entry name" value="RIBOKINASE"/>
</dbReference>
<dbReference type="EC" id="2.7.1.15" evidence="2 12"/>
<feature type="binding site" evidence="12">
    <location>
        <position position="277"/>
    </location>
    <ligand>
        <name>K(+)</name>
        <dbReference type="ChEBI" id="CHEBI:29103"/>
    </ligand>
</feature>
<dbReference type="GO" id="GO:0005524">
    <property type="term" value="F:ATP binding"/>
    <property type="evidence" value="ECO:0007669"/>
    <property type="project" value="UniProtKB-UniRule"/>
</dbReference>
<feature type="binding site" evidence="12">
    <location>
        <position position="185"/>
    </location>
    <ligand>
        <name>ATP</name>
        <dbReference type="ChEBI" id="CHEBI:30616"/>
    </ligand>
</feature>
<comment type="caution">
    <text evidence="16">The sequence shown here is derived from an EMBL/GenBank/DDBJ whole genome shotgun (WGS) entry which is preliminary data.</text>
</comment>
<keyword evidence="7 12" id="KW-0418">Kinase</keyword>
<feature type="domain" description="Carbohydrate kinase PfkB" evidence="13">
    <location>
        <begin position="1"/>
        <end position="286"/>
    </location>
</feature>
<protein>
    <recommendedName>
        <fullName evidence="3 12">Ribokinase</fullName>
        <shortName evidence="12">RK</shortName>
        <ecNumber evidence="2 12">2.7.1.15</ecNumber>
    </recommendedName>
</protein>
<dbReference type="CDD" id="cd01174">
    <property type="entry name" value="ribokinase"/>
    <property type="match status" value="1"/>
</dbReference>
<evidence type="ECO:0000256" key="8">
    <source>
        <dbReference type="ARBA" id="ARBA00022840"/>
    </source>
</evidence>
<comment type="pathway">
    <text evidence="12">Carbohydrate metabolism; D-ribose degradation; D-ribose 5-phosphate from beta-D-ribopyranose: step 2/2.</text>
</comment>
<dbReference type="UniPathway" id="UPA00916">
    <property type="reaction ID" value="UER00889"/>
</dbReference>
<evidence type="ECO:0000256" key="4">
    <source>
        <dbReference type="ARBA" id="ARBA00022679"/>
    </source>
</evidence>
<comment type="similarity">
    <text evidence="1">Belongs to the carbohydrate kinase pfkB family.</text>
</comment>
<evidence type="ECO:0000256" key="2">
    <source>
        <dbReference type="ARBA" id="ARBA00012035"/>
    </source>
</evidence>
<organism evidence="16 19">
    <name type="scientific">Streptococcus agalactiae</name>
    <dbReference type="NCBI Taxonomy" id="1311"/>
    <lineage>
        <taxon>Bacteria</taxon>
        <taxon>Bacillati</taxon>
        <taxon>Bacillota</taxon>
        <taxon>Bacilli</taxon>
        <taxon>Lactobacillales</taxon>
        <taxon>Streptococcaceae</taxon>
        <taxon>Streptococcus</taxon>
    </lineage>
</organism>
<comment type="caution">
    <text evidence="12">Lacks conserved residue(s) required for the propagation of feature annotation.</text>
</comment>
<evidence type="ECO:0000256" key="12">
    <source>
        <dbReference type="HAMAP-Rule" id="MF_01987"/>
    </source>
</evidence>
<dbReference type="EMBL" id="LCVB01000034">
    <property type="protein sequence ID" value="KLJ27918.1"/>
    <property type="molecule type" value="Genomic_DNA"/>
</dbReference>
<dbReference type="Proteomes" id="UP000256718">
    <property type="component" value="Unassembled WGS sequence"/>
</dbReference>
<gene>
    <name evidence="12 16" type="primary">rbsK</name>
    <name evidence="15" type="ORF">AX245_01815</name>
    <name evidence="16" type="ORF">C4618_10795</name>
    <name evidence="14" type="ORF">WA45_09660</name>
</gene>
<dbReference type="HAMAP" id="MF_01987">
    <property type="entry name" value="Ribokinase"/>
    <property type="match status" value="1"/>
</dbReference>
<dbReference type="Pfam" id="PF00294">
    <property type="entry name" value="PfkB"/>
    <property type="match status" value="1"/>
</dbReference>
<keyword evidence="12" id="KW-0963">Cytoplasm</keyword>
<keyword evidence="5 12" id="KW-0479">Metal-binding</keyword>
<feature type="binding site" evidence="12">
    <location>
        <begin position="11"/>
        <end position="13"/>
    </location>
    <ligand>
        <name>substrate</name>
    </ligand>
</feature>
<keyword evidence="4 12" id="KW-0808">Transferase</keyword>
<dbReference type="PANTHER" id="PTHR10584:SF166">
    <property type="entry name" value="RIBOKINASE"/>
    <property type="match status" value="1"/>
</dbReference>
<dbReference type="InterPro" id="IPR029056">
    <property type="entry name" value="Ribokinase-like"/>
</dbReference>
<dbReference type="Proteomes" id="UP000093122">
    <property type="component" value="Unassembled WGS sequence"/>
</dbReference>
<reference evidence="15 18" key="2">
    <citation type="journal article" date="2016" name="Sci. Rep.">
        <title>Serotype IV Streptococcus agalactiae ST-452 has arisen from large genomic recombination events between CC23 and the hypervirulent CC17 lineages.</title>
        <authorList>
            <person name="Campisi E."/>
            <person name="Rinaudo C.D."/>
            <person name="Donati C."/>
            <person name="Barucco M."/>
            <person name="Torricelli G."/>
            <person name="Edwards M.S."/>
            <person name="Baker C.J."/>
            <person name="Margarit I."/>
            <person name="Rosini R."/>
        </authorList>
    </citation>
    <scope>NUCLEOTIDE SEQUENCE [LARGE SCALE GENOMIC DNA]</scope>
    <source>
        <strain evidence="15 18">CZ-PW-140</strain>
    </source>
</reference>
<dbReference type="GO" id="GO:0005829">
    <property type="term" value="C:cytosol"/>
    <property type="evidence" value="ECO:0007669"/>
    <property type="project" value="TreeGrafter"/>
</dbReference>
<dbReference type="AlphaFoldDB" id="A0A0E1EKE1"/>
<name>A0A0E1EKE1_STRAG</name>
<feature type="binding site" evidence="12">
    <location>
        <position position="274"/>
    </location>
    <ligand>
        <name>K(+)</name>
        <dbReference type="ChEBI" id="CHEBI:29103"/>
    </ligand>
</feature>
<keyword evidence="9 12" id="KW-0460">Magnesium</keyword>
<evidence type="ECO:0000256" key="7">
    <source>
        <dbReference type="ARBA" id="ARBA00022777"/>
    </source>
</evidence>
<dbReference type="GO" id="GO:0046872">
    <property type="term" value="F:metal ion binding"/>
    <property type="evidence" value="ECO:0007669"/>
    <property type="project" value="UniProtKB-KW"/>
</dbReference>
<evidence type="ECO:0000256" key="3">
    <source>
        <dbReference type="ARBA" id="ARBA00016943"/>
    </source>
</evidence>
<dbReference type="InterPro" id="IPR011877">
    <property type="entry name" value="Ribokinase"/>
</dbReference>
<dbReference type="GO" id="GO:0019303">
    <property type="term" value="P:D-ribose catabolic process"/>
    <property type="evidence" value="ECO:0007669"/>
    <property type="project" value="UniProtKB-UniRule"/>
</dbReference>
<dbReference type="EMBL" id="MAWT01000003">
    <property type="protein sequence ID" value="OCM72635.1"/>
    <property type="molecule type" value="Genomic_DNA"/>
</dbReference>
<dbReference type="NCBIfam" id="TIGR02152">
    <property type="entry name" value="D_ribokin_bact"/>
    <property type="match status" value="1"/>
</dbReference>
<dbReference type="InterPro" id="IPR002139">
    <property type="entry name" value="Ribo/fructo_kinase"/>
</dbReference>
<proteinExistence type="inferred from homology"/>
<feature type="binding site" evidence="12">
    <location>
        <position position="244"/>
    </location>
    <ligand>
        <name>substrate</name>
    </ligand>
</feature>
<comment type="cofactor">
    <cofactor evidence="12">
        <name>Mg(2+)</name>
        <dbReference type="ChEBI" id="CHEBI:18420"/>
    </cofactor>
    <text evidence="12">Requires a divalent cation, most likely magnesium in vivo, as an electrophilic catalyst to aid phosphoryl group transfer. It is the chelate of the metal and the nucleotide that is the actual substrate.</text>
</comment>
<evidence type="ECO:0000313" key="19">
    <source>
        <dbReference type="Proteomes" id="UP000256718"/>
    </source>
</evidence>
<keyword evidence="6 12" id="KW-0547">Nucleotide-binding</keyword>
<dbReference type="SUPFAM" id="SSF53613">
    <property type="entry name" value="Ribokinase-like"/>
    <property type="match status" value="1"/>
</dbReference>
<evidence type="ECO:0000256" key="6">
    <source>
        <dbReference type="ARBA" id="ARBA00022741"/>
    </source>
</evidence>
<comment type="catalytic activity">
    <reaction evidence="12">
        <text>D-ribose + ATP = D-ribose 5-phosphate + ADP + H(+)</text>
        <dbReference type="Rhea" id="RHEA:13697"/>
        <dbReference type="ChEBI" id="CHEBI:15378"/>
        <dbReference type="ChEBI" id="CHEBI:30616"/>
        <dbReference type="ChEBI" id="CHEBI:47013"/>
        <dbReference type="ChEBI" id="CHEBI:78346"/>
        <dbReference type="ChEBI" id="CHEBI:456216"/>
        <dbReference type="EC" id="2.7.1.15"/>
    </reaction>
</comment>
<keyword evidence="8 12" id="KW-0067">ATP-binding</keyword>
<evidence type="ECO:0000256" key="5">
    <source>
        <dbReference type="ARBA" id="ARBA00022723"/>
    </source>
</evidence>
<feature type="active site" description="Proton acceptor" evidence="12">
    <location>
        <position position="244"/>
    </location>
</feature>
<evidence type="ECO:0000313" key="17">
    <source>
        <dbReference type="Proteomes" id="UP000035174"/>
    </source>
</evidence>
<dbReference type="EMBL" id="QHGZ01000218">
    <property type="protein sequence ID" value="RDY78046.1"/>
    <property type="molecule type" value="Genomic_DNA"/>
</dbReference>
<feature type="binding site" evidence="12">
    <location>
        <begin position="243"/>
        <end position="244"/>
    </location>
    <ligand>
        <name>ATP</name>
        <dbReference type="ChEBI" id="CHEBI:30616"/>
    </ligand>
</feature>
<evidence type="ECO:0000256" key="10">
    <source>
        <dbReference type="ARBA" id="ARBA00022958"/>
    </source>
</evidence>
<evidence type="ECO:0000313" key="14">
    <source>
        <dbReference type="EMBL" id="KLJ27918.1"/>
    </source>
</evidence>
<reference evidence="16 19" key="3">
    <citation type="journal article" date="2018" name="Emerg. Microbes Infect.">
        <title>Phenotypic and molecular analysis of nontypeable Group B streptococci: identification of cps2a and hybrid cps2a/cps5 Group B streptococcal capsule gene clusters.</title>
        <authorList>
            <person name="Alhhazmi A."/>
            <person name="Tyrrell G.J."/>
        </authorList>
    </citation>
    <scope>NUCLEOTIDE SEQUENCE [LARGE SCALE GENOMIC DNA]</scope>
    <source>
        <strain evidence="16 19">PLGBS17</strain>
    </source>
</reference>
<evidence type="ECO:0000313" key="16">
    <source>
        <dbReference type="EMBL" id="RDY78046.1"/>
    </source>
</evidence>
<feature type="binding site" evidence="12">
    <location>
        <position position="238"/>
    </location>
    <ligand>
        <name>K(+)</name>
        <dbReference type="ChEBI" id="CHEBI:29103"/>
    </ligand>
</feature>
<comment type="similarity">
    <text evidence="12">Belongs to the carbohydrate kinase PfkB family. Ribokinase subfamily.</text>
</comment>
<comment type="subunit">
    <text evidence="12">Homodimer.</text>
</comment>
<feature type="binding site" evidence="12">
    <location>
        <position position="279"/>
    </location>
    <ligand>
        <name>K(+)</name>
        <dbReference type="ChEBI" id="CHEBI:29103"/>
    </ligand>
</feature>
<accession>A0A0E1EKE1</accession>
<dbReference type="PROSITE" id="PS00583">
    <property type="entry name" value="PFKB_KINASES_1"/>
    <property type="match status" value="1"/>
</dbReference>
<dbReference type="InterPro" id="IPR002173">
    <property type="entry name" value="Carboh/pur_kinase_PfkB_CS"/>
</dbReference>
<dbReference type="GO" id="GO:0004747">
    <property type="term" value="F:ribokinase activity"/>
    <property type="evidence" value="ECO:0007669"/>
    <property type="project" value="UniProtKB-UniRule"/>
</dbReference>
<dbReference type="Proteomes" id="UP000035174">
    <property type="component" value="Unassembled WGS sequence"/>
</dbReference>
<reference evidence="14 17" key="1">
    <citation type="journal article" date="2015" name="PLoS ONE">
        <title>Genomic analysis reveals the molecular basis for capsule loss in the group B streptococcus population.</title>
        <authorList>
            <consortium name="DEVANI Consortium"/>
            <person name="Rosini R."/>
            <person name="Campisi E."/>
            <person name="De Chiara M."/>
            <person name="Tettelin H."/>
            <person name="Rinaudo D."/>
            <person name="Toniolo C."/>
            <person name="Metruccio M."/>
            <person name="Guidotti S."/>
            <person name="Sorensen U.B."/>
            <person name="Kilian M."/>
            <person name="Ramirez M."/>
            <person name="Janulczyk R."/>
            <person name="Donati C."/>
            <person name="Grandi G."/>
            <person name="Margarit I."/>
        </authorList>
    </citation>
    <scope>NUCLEOTIDE SEQUENCE [LARGE SCALE GENOMIC DNA]</scope>
    <source>
        <strain evidence="14 17">ES-PW-063</strain>
    </source>
</reference>
<evidence type="ECO:0000313" key="15">
    <source>
        <dbReference type="EMBL" id="OCM72635.1"/>
    </source>
</evidence>
<feature type="binding site" evidence="12">
    <location>
        <begin position="39"/>
        <end position="43"/>
    </location>
    <ligand>
        <name>substrate</name>
    </ligand>
</feature>
<dbReference type="KEGG" id="sage:EN72_00865"/>
<feature type="binding site" evidence="12">
    <location>
        <begin position="212"/>
        <end position="217"/>
    </location>
    <ligand>
        <name>ATP</name>
        <dbReference type="ChEBI" id="CHEBI:30616"/>
    </ligand>
</feature>
<evidence type="ECO:0000256" key="9">
    <source>
        <dbReference type="ARBA" id="ARBA00022842"/>
    </source>
</evidence>